<dbReference type="Proteomes" id="UP001234178">
    <property type="component" value="Unassembled WGS sequence"/>
</dbReference>
<evidence type="ECO:0000313" key="3">
    <source>
        <dbReference type="Proteomes" id="UP001234178"/>
    </source>
</evidence>
<sequence>MNLSVQGQKNWKEFELFRALRYRSVLRAEKPMIGRKKFRVCVCTDKQTATLRVNANWKDQRQRNDWLRRGSNKKERFSNDTTSAKCPRPASASPRKKKKKKKNLKLSVHREWYPVACAALACDSIAAAQHRASSSICKCAIDDDDDDDDERLLFFPFSVFLLTQSRKGFS</sequence>
<dbReference type="EMBL" id="JAOYFB010000003">
    <property type="protein sequence ID" value="KAK4009901.1"/>
    <property type="molecule type" value="Genomic_DNA"/>
</dbReference>
<organism evidence="2 3">
    <name type="scientific">Daphnia magna</name>
    <dbReference type="NCBI Taxonomy" id="35525"/>
    <lineage>
        <taxon>Eukaryota</taxon>
        <taxon>Metazoa</taxon>
        <taxon>Ecdysozoa</taxon>
        <taxon>Arthropoda</taxon>
        <taxon>Crustacea</taxon>
        <taxon>Branchiopoda</taxon>
        <taxon>Diplostraca</taxon>
        <taxon>Cladocera</taxon>
        <taxon>Anomopoda</taxon>
        <taxon>Daphniidae</taxon>
        <taxon>Daphnia</taxon>
    </lineage>
</organism>
<feature type="region of interest" description="Disordered" evidence="1">
    <location>
        <begin position="64"/>
        <end position="103"/>
    </location>
</feature>
<name>A0ABQ9ZAH4_9CRUS</name>
<reference evidence="2 3" key="1">
    <citation type="journal article" date="2023" name="Nucleic Acids Res.">
        <title>The hologenome of Daphnia magna reveals possible DNA methylation and microbiome-mediated evolution of the host genome.</title>
        <authorList>
            <person name="Chaturvedi A."/>
            <person name="Li X."/>
            <person name="Dhandapani V."/>
            <person name="Marshall H."/>
            <person name="Kissane S."/>
            <person name="Cuenca-Cambronero M."/>
            <person name="Asole G."/>
            <person name="Calvet F."/>
            <person name="Ruiz-Romero M."/>
            <person name="Marangio P."/>
            <person name="Guigo R."/>
            <person name="Rago D."/>
            <person name="Mirbahai L."/>
            <person name="Eastwood N."/>
            <person name="Colbourne J.K."/>
            <person name="Zhou J."/>
            <person name="Mallon E."/>
            <person name="Orsini L."/>
        </authorList>
    </citation>
    <scope>NUCLEOTIDE SEQUENCE [LARGE SCALE GENOMIC DNA]</scope>
    <source>
        <strain evidence="2">LRV0_1</strain>
    </source>
</reference>
<evidence type="ECO:0000256" key="1">
    <source>
        <dbReference type="SAM" id="MobiDB-lite"/>
    </source>
</evidence>
<keyword evidence="3" id="KW-1185">Reference proteome</keyword>
<comment type="caution">
    <text evidence="2">The sequence shown here is derived from an EMBL/GenBank/DDBJ whole genome shotgun (WGS) entry which is preliminary data.</text>
</comment>
<proteinExistence type="predicted"/>
<feature type="compositionally biased region" description="Basic residues" evidence="1">
    <location>
        <begin position="94"/>
        <end position="103"/>
    </location>
</feature>
<gene>
    <name evidence="2" type="ORF">OUZ56_019044</name>
</gene>
<accession>A0ABQ9ZAH4</accession>
<feature type="compositionally biased region" description="Basic and acidic residues" evidence="1">
    <location>
        <begin position="64"/>
        <end position="78"/>
    </location>
</feature>
<evidence type="ECO:0000313" key="2">
    <source>
        <dbReference type="EMBL" id="KAK4009901.1"/>
    </source>
</evidence>
<protein>
    <submittedName>
        <fullName evidence="2">Uncharacterized protein</fullName>
    </submittedName>
</protein>